<protein>
    <submittedName>
        <fullName evidence="1">Uncharacterized protein</fullName>
    </submittedName>
</protein>
<sequence length="84" mass="10225">MIRYVYRNRERLTSISNLASLVLEYPKTRRRLQRMQVLRAMLCGVTFKLRRFRTQAGSNMAWRQRLRVNADKRTHRLHGVPRRL</sequence>
<dbReference type="AlphaFoldDB" id="A0A5C3N2C5"/>
<reference evidence="1 2" key="1">
    <citation type="journal article" date="2019" name="Nat. Ecol. Evol.">
        <title>Megaphylogeny resolves global patterns of mushroom evolution.</title>
        <authorList>
            <person name="Varga T."/>
            <person name="Krizsan K."/>
            <person name="Foldi C."/>
            <person name="Dima B."/>
            <person name="Sanchez-Garcia M."/>
            <person name="Sanchez-Ramirez S."/>
            <person name="Szollosi G.J."/>
            <person name="Szarkandi J.G."/>
            <person name="Papp V."/>
            <person name="Albert L."/>
            <person name="Andreopoulos W."/>
            <person name="Angelini C."/>
            <person name="Antonin V."/>
            <person name="Barry K.W."/>
            <person name="Bougher N.L."/>
            <person name="Buchanan P."/>
            <person name="Buyck B."/>
            <person name="Bense V."/>
            <person name="Catcheside P."/>
            <person name="Chovatia M."/>
            <person name="Cooper J."/>
            <person name="Damon W."/>
            <person name="Desjardin D."/>
            <person name="Finy P."/>
            <person name="Geml J."/>
            <person name="Haridas S."/>
            <person name="Hughes K."/>
            <person name="Justo A."/>
            <person name="Karasinski D."/>
            <person name="Kautmanova I."/>
            <person name="Kiss B."/>
            <person name="Kocsube S."/>
            <person name="Kotiranta H."/>
            <person name="LaButti K.M."/>
            <person name="Lechner B.E."/>
            <person name="Liimatainen K."/>
            <person name="Lipzen A."/>
            <person name="Lukacs Z."/>
            <person name="Mihaltcheva S."/>
            <person name="Morgado L.N."/>
            <person name="Niskanen T."/>
            <person name="Noordeloos M.E."/>
            <person name="Ohm R.A."/>
            <person name="Ortiz-Santana B."/>
            <person name="Ovrebo C."/>
            <person name="Racz N."/>
            <person name="Riley R."/>
            <person name="Savchenko A."/>
            <person name="Shiryaev A."/>
            <person name="Soop K."/>
            <person name="Spirin V."/>
            <person name="Szebenyi C."/>
            <person name="Tomsovsky M."/>
            <person name="Tulloss R.E."/>
            <person name="Uehling J."/>
            <person name="Grigoriev I.V."/>
            <person name="Vagvolgyi C."/>
            <person name="Papp T."/>
            <person name="Martin F.M."/>
            <person name="Miettinen O."/>
            <person name="Hibbett D.S."/>
            <person name="Nagy L.G."/>
        </authorList>
    </citation>
    <scope>NUCLEOTIDE SEQUENCE [LARGE SCALE GENOMIC DNA]</scope>
    <source>
        <strain evidence="1 2">OMC1185</strain>
    </source>
</reference>
<dbReference type="EMBL" id="ML213514">
    <property type="protein sequence ID" value="TFK50238.1"/>
    <property type="molecule type" value="Genomic_DNA"/>
</dbReference>
<dbReference type="Proteomes" id="UP000305948">
    <property type="component" value="Unassembled WGS sequence"/>
</dbReference>
<evidence type="ECO:0000313" key="2">
    <source>
        <dbReference type="Proteomes" id="UP000305948"/>
    </source>
</evidence>
<name>A0A5C3N2C5_9AGAM</name>
<evidence type="ECO:0000313" key="1">
    <source>
        <dbReference type="EMBL" id="TFK50238.1"/>
    </source>
</evidence>
<gene>
    <name evidence="1" type="ORF">OE88DRAFT_1661895</name>
</gene>
<keyword evidence="2" id="KW-1185">Reference proteome</keyword>
<organism evidence="1 2">
    <name type="scientific">Heliocybe sulcata</name>
    <dbReference type="NCBI Taxonomy" id="5364"/>
    <lineage>
        <taxon>Eukaryota</taxon>
        <taxon>Fungi</taxon>
        <taxon>Dikarya</taxon>
        <taxon>Basidiomycota</taxon>
        <taxon>Agaricomycotina</taxon>
        <taxon>Agaricomycetes</taxon>
        <taxon>Gloeophyllales</taxon>
        <taxon>Gloeophyllaceae</taxon>
        <taxon>Heliocybe</taxon>
    </lineage>
</organism>
<accession>A0A5C3N2C5</accession>
<proteinExistence type="predicted"/>